<sequence length="321" mass="35565">MFVCKDQKEVELIMMAGNPSWWSMDSNLRSSSATIAASDHHHHHHHNHHQEVAPNLLMISQTHPNNSLNLPEVQYLHDHHHQHAHDFPHSWSQLILGGLGSDHQQKERFGPSLFQSTRVMNHSVVDVKQEVNSQNTNNTTNNNLYGYNHQHHEEQETAGVSNNRLPPAATAPWSHSTLPASSPKSCLTSLSSTNNILDFSTSKRSLQAGSHQHVDHSNSECNSTATGEASNKKPRVQSSSNPPLKVRKEKLGDRITALHQLVSPFGKTDTASVLLEAIGYIRFLQGQIEALSSPYLGGNNASAKHPHAVSKFTILIKMLIV</sequence>
<evidence type="ECO:0000256" key="7">
    <source>
        <dbReference type="SAM" id="MobiDB-lite"/>
    </source>
</evidence>
<feature type="region of interest" description="Disordered" evidence="7">
    <location>
        <begin position="207"/>
        <end position="247"/>
    </location>
</feature>
<dbReference type="FunFam" id="4.10.280.10:FF:000032">
    <property type="entry name" value="Transcription factor bHLH123 family"/>
    <property type="match status" value="1"/>
</dbReference>
<proteinExistence type="predicted"/>
<dbReference type="SUPFAM" id="SSF47459">
    <property type="entry name" value="HLH, helix-loop-helix DNA-binding domain"/>
    <property type="match status" value="1"/>
</dbReference>
<dbReference type="Proteomes" id="UP001153076">
    <property type="component" value="Unassembled WGS sequence"/>
</dbReference>
<evidence type="ECO:0000256" key="4">
    <source>
        <dbReference type="ARBA" id="ARBA00023125"/>
    </source>
</evidence>
<evidence type="ECO:0000256" key="6">
    <source>
        <dbReference type="ARBA" id="ARBA00023242"/>
    </source>
</evidence>
<evidence type="ECO:0000313" key="10">
    <source>
        <dbReference type="Proteomes" id="UP001153076"/>
    </source>
</evidence>
<dbReference type="Gene3D" id="4.10.280.10">
    <property type="entry name" value="Helix-loop-helix DNA-binding domain"/>
    <property type="match status" value="1"/>
</dbReference>
<dbReference type="GO" id="GO:0005634">
    <property type="term" value="C:nucleus"/>
    <property type="evidence" value="ECO:0007669"/>
    <property type="project" value="UniProtKB-SubCell"/>
</dbReference>
<evidence type="ECO:0000256" key="2">
    <source>
        <dbReference type="ARBA" id="ARBA00011738"/>
    </source>
</evidence>
<feature type="domain" description="BHLH" evidence="8">
    <location>
        <begin position="235"/>
        <end position="284"/>
    </location>
</feature>
<comment type="subunit">
    <text evidence="2">Homodimer.</text>
</comment>
<keyword evidence="4" id="KW-0238">DNA-binding</keyword>
<gene>
    <name evidence="9" type="ORF">Cgig2_020501</name>
</gene>
<dbReference type="InterPro" id="IPR011598">
    <property type="entry name" value="bHLH_dom"/>
</dbReference>
<dbReference type="PANTHER" id="PTHR16223">
    <property type="entry name" value="TRANSCRIPTION FACTOR BHLH83-RELATED"/>
    <property type="match status" value="1"/>
</dbReference>
<dbReference type="InterPro" id="IPR045843">
    <property type="entry name" value="IND-like"/>
</dbReference>
<keyword evidence="6" id="KW-0539">Nucleus</keyword>
<reference evidence="9" key="1">
    <citation type="submission" date="2022-04" db="EMBL/GenBank/DDBJ databases">
        <title>Carnegiea gigantea Genome sequencing and assembly v2.</title>
        <authorList>
            <person name="Copetti D."/>
            <person name="Sanderson M.J."/>
            <person name="Burquez A."/>
            <person name="Wojciechowski M.F."/>
        </authorList>
    </citation>
    <scope>NUCLEOTIDE SEQUENCE</scope>
    <source>
        <strain evidence="9">SGP5-SGP5p</strain>
        <tissue evidence="9">Aerial part</tissue>
    </source>
</reference>
<dbReference type="GO" id="GO:0000981">
    <property type="term" value="F:DNA-binding transcription factor activity, RNA polymerase II-specific"/>
    <property type="evidence" value="ECO:0007669"/>
    <property type="project" value="TreeGrafter"/>
</dbReference>
<dbReference type="GO" id="GO:0000978">
    <property type="term" value="F:RNA polymerase II cis-regulatory region sequence-specific DNA binding"/>
    <property type="evidence" value="ECO:0007669"/>
    <property type="project" value="TreeGrafter"/>
</dbReference>
<organism evidence="9 10">
    <name type="scientific">Carnegiea gigantea</name>
    <dbReference type="NCBI Taxonomy" id="171969"/>
    <lineage>
        <taxon>Eukaryota</taxon>
        <taxon>Viridiplantae</taxon>
        <taxon>Streptophyta</taxon>
        <taxon>Embryophyta</taxon>
        <taxon>Tracheophyta</taxon>
        <taxon>Spermatophyta</taxon>
        <taxon>Magnoliopsida</taxon>
        <taxon>eudicotyledons</taxon>
        <taxon>Gunneridae</taxon>
        <taxon>Pentapetalae</taxon>
        <taxon>Caryophyllales</taxon>
        <taxon>Cactineae</taxon>
        <taxon>Cactaceae</taxon>
        <taxon>Cactoideae</taxon>
        <taxon>Echinocereeae</taxon>
        <taxon>Carnegiea</taxon>
    </lineage>
</organism>
<evidence type="ECO:0000256" key="1">
    <source>
        <dbReference type="ARBA" id="ARBA00004123"/>
    </source>
</evidence>
<dbReference type="OrthoDB" id="1839773at2759"/>
<keyword evidence="3" id="KW-0805">Transcription regulation</keyword>
<evidence type="ECO:0000259" key="8">
    <source>
        <dbReference type="PROSITE" id="PS50888"/>
    </source>
</evidence>
<comment type="subcellular location">
    <subcellularLocation>
        <location evidence="1">Nucleus</location>
    </subcellularLocation>
</comment>
<dbReference type="GO" id="GO:0046983">
    <property type="term" value="F:protein dimerization activity"/>
    <property type="evidence" value="ECO:0007669"/>
    <property type="project" value="InterPro"/>
</dbReference>
<dbReference type="InterPro" id="IPR045239">
    <property type="entry name" value="bHLH95_bHLH"/>
</dbReference>
<dbReference type="InterPro" id="IPR036638">
    <property type="entry name" value="HLH_DNA-bd_sf"/>
</dbReference>
<evidence type="ECO:0000256" key="3">
    <source>
        <dbReference type="ARBA" id="ARBA00023015"/>
    </source>
</evidence>
<evidence type="ECO:0000256" key="5">
    <source>
        <dbReference type="ARBA" id="ARBA00023163"/>
    </source>
</evidence>
<dbReference type="PROSITE" id="PS50888">
    <property type="entry name" value="BHLH"/>
    <property type="match status" value="1"/>
</dbReference>
<feature type="region of interest" description="Disordered" evidence="7">
    <location>
        <begin position="152"/>
        <end position="187"/>
    </location>
</feature>
<dbReference type="CDD" id="cd11393">
    <property type="entry name" value="bHLH_AtbHLH_like"/>
    <property type="match status" value="1"/>
</dbReference>
<protein>
    <recommendedName>
        <fullName evidence="8">BHLH domain-containing protein</fullName>
    </recommendedName>
</protein>
<name>A0A9Q1KBU7_9CARY</name>
<keyword evidence="10" id="KW-1185">Reference proteome</keyword>
<dbReference type="AlphaFoldDB" id="A0A9Q1KBU7"/>
<accession>A0A9Q1KBU7</accession>
<keyword evidence="5" id="KW-0804">Transcription</keyword>
<dbReference type="PANTHER" id="PTHR16223:SF53">
    <property type="entry name" value="TRANSCRIPTION FACTOR BHLH68-LIKE"/>
    <property type="match status" value="1"/>
</dbReference>
<comment type="caution">
    <text evidence="9">The sequence shown here is derived from an EMBL/GenBank/DDBJ whole genome shotgun (WGS) entry which is preliminary data.</text>
</comment>
<evidence type="ECO:0000313" key="9">
    <source>
        <dbReference type="EMBL" id="KAJ8440013.1"/>
    </source>
</evidence>
<dbReference type="EMBL" id="JAKOGI010000201">
    <property type="protein sequence ID" value="KAJ8440013.1"/>
    <property type="molecule type" value="Genomic_DNA"/>
</dbReference>
<feature type="compositionally biased region" description="Polar residues" evidence="7">
    <location>
        <begin position="219"/>
        <end position="229"/>
    </location>
</feature>